<gene>
    <name evidence="2" type="ORF">SPACI_036700</name>
</gene>
<protein>
    <recommendedName>
        <fullName evidence="4">Filamentous hemagglutinin</fullName>
    </recommendedName>
</protein>
<dbReference type="Pfam" id="PF13332">
    <property type="entry name" value="Fil_haemagg_2"/>
    <property type="match status" value="1"/>
</dbReference>
<evidence type="ECO:0000256" key="1">
    <source>
        <dbReference type="SAM" id="MobiDB-lite"/>
    </source>
</evidence>
<dbReference type="EMBL" id="CP155571">
    <property type="protein sequence ID" value="XFO73563.1"/>
    <property type="molecule type" value="Genomic_DNA"/>
</dbReference>
<proteinExistence type="predicted"/>
<dbReference type="Proteomes" id="UP000216052">
    <property type="component" value="Chromosome"/>
</dbReference>
<feature type="region of interest" description="Disordered" evidence="1">
    <location>
        <begin position="1"/>
        <end position="25"/>
    </location>
</feature>
<feature type="region of interest" description="Disordered" evidence="1">
    <location>
        <begin position="72"/>
        <end position="97"/>
    </location>
</feature>
<evidence type="ECO:0008006" key="4">
    <source>
        <dbReference type="Google" id="ProtNLM"/>
    </source>
</evidence>
<sequence>MGGTIGTGFFGNAGKGSGKENGNATTNVSSVIKASGTTKLKSGEDTNIIASQVKGEKVVAEVGGNLNIASKQDTDNYTAKNQNSGINLETGKSSGTY</sequence>
<reference evidence="2" key="1">
    <citation type="submission" date="2024-05" db="EMBL/GenBank/DDBJ databases">
        <title>Isolation and characterization of Sporomusa carbonis sp. nov., a carboxydotrophic hydrogenogen in the genus of Sporomusa isolated from a charcoal burning pile.</title>
        <authorList>
            <person name="Boeer T."/>
            <person name="Rosenbaum F."/>
            <person name="Eysell L."/>
            <person name="Mueller V."/>
            <person name="Daniel R."/>
            <person name="Poehlein A."/>
        </authorList>
    </citation>
    <scope>NUCLEOTIDE SEQUENCE [LARGE SCALE GENOMIC DNA]</scope>
    <source>
        <strain evidence="2">DSM 3132</strain>
    </source>
</reference>
<keyword evidence="3" id="KW-1185">Reference proteome</keyword>
<organism evidence="2 3">
    <name type="scientific">Sporomusa acidovorans (strain ATCC 49682 / DSM 3132 / Mol)</name>
    <dbReference type="NCBI Taxonomy" id="1123286"/>
    <lineage>
        <taxon>Bacteria</taxon>
        <taxon>Bacillati</taxon>
        <taxon>Bacillota</taxon>
        <taxon>Negativicutes</taxon>
        <taxon>Selenomonadales</taxon>
        <taxon>Sporomusaceae</taxon>
        <taxon>Sporomusa</taxon>
    </lineage>
</organism>
<dbReference type="InterPro" id="IPR025157">
    <property type="entry name" value="Hemagglutinin_rpt"/>
</dbReference>
<evidence type="ECO:0000313" key="3">
    <source>
        <dbReference type="Proteomes" id="UP000216052"/>
    </source>
</evidence>
<feature type="compositionally biased region" description="Gly residues" evidence="1">
    <location>
        <begin position="1"/>
        <end position="16"/>
    </location>
</feature>
<name>A0ABZ3J616_SPOA4</name>
<accession>A0ABZ3J616</accession>
<evidence type="ECO:0000313" key="2">
    <source>
        <dbReference type="EMBL" id="XFO73563.1"/>
    </source>
</evidence>